<evidence type="ECO:0000313" key="3">
    <source>
        <dbReference type="EMBL" id="KLT45786.1"/>
    </source>
</evidence>
<dbReference type="InterPro" id="IPR052270">
    <property type="entry name" value="CACF_protein"/>
</dbReference>
<dbReference type="OrthoDB" id="1933281at2759"/>
<feature type="compositionally biased region" description="Basic and acidic residues" evidence="1">
    <location>
        <begin position="957"/>
        <end position="966"/>
    </location>
</feature>
<keyword evidence="4" id="KW-1185">Reference proteome</keyword>
<feature type="domain" description="Sfi1 spindle body" evidence="2">
    <location>
        <begin position="358"/>
        <end position="823"/>
    </location>
</feature>
<dbReference type="GO" id="GO:0019902">
    <property type="term" value="F:phosphatase binding"/>
    <property type="evidence" value="ECO:0007669"/>
    <property type="project" value="TreeGrafter"/>
</dbReference>
<accession>A0A0J0XXK3</accession>
<feature type="region of interest" description="Disordered" evidence="1">
    <location>
        <begin position="124"/>
        <end position="146"/>
    </location>
</feature>
<gene>
    <name evidence="3" type="ORF">CC85DRAFT_282417</name>
</gene>
<organism evidence="3 4">
    <name type="scientific">Cutaneotrichosporon oleaginosum</name>
    <dbReference type="NCBI Taxonomy" id="879819"/>
    <lineage>
        <taxon>Eukaryota</taxon>
        <taxon>Fungi</taxon>
        <taxon>Dikarya</taxon>
        <taxon>Basidiomycota</taxon>
        <taxon>Agaricomycotina</taxon>
        <taxon>Tremellomycetes</taxon>
        <taxon>Trichosporonales</taxon>
        <taxon>Trichosporonaceae</taxon>
        <taxon>Cutaneotrichosporon</taxon>
    </lineage>
</organism>
<feature type="compositionally biased region" description="Basic and acidic residues" evidence="1">
    <location>
        <begin position="1008"/>
        <end position="1030"/>
    </location>
</feature>
<sequence>MFTQNAAHHQDATISTSLTVSVSDSVDLDIVDEIVSRARDATSFAQVHDAYTLVLESNGIRPSSDKSYYQFLLKLGMIRARTWGERWDVWRANNGIDLAPPPLSPKPHPLRARVPFLASASSDLDEGFGAESEQGSEVAATGRESPRKVMHRSLVGFLPSEAGSDVMPPPRTSTPVAAQFSAYHERTNGLSTPPPPIYGESETSQMTPRSPMGGLTPRARNRFMPHKQIIYDVPDIDPTVVRQMEAQADAWYRITLLGRCYEWWFKAAERIFRINVQIDSVRATIDLRKALQKWQAATQVRLEQPGTADAHYAAHLQGQVVAQWLARLKERRVESRGAYLAQSKERKLLHVSWISWRTRLVTRTTKRWEKDIRERERTFVQLRESRLAAQMFDTWRDATREHIADRRAVQMALARTMRKWHTQTVKLRSLDRRVTDWERQHGTATLANSFRLWRKKSVLGPAEDQITTHRNGVVLARAWSQWQQKATRQRLAQALDESRLIKLTMSRMKKSCRKARLRNRKALMFADRRDDELMRSMLTSWVREERSNLLQRVTESRRVRSSLNTWKAKLHKVHKLDELLPLFATTSNVRVLHTALSRWRDVTGQRRNAALKADLMFEARTKAASLIKWTTATVQSAEKVATADKAHAFFMLRSVFKQWNAKRSQAVIKRRVMEMDDRRRKRTLKGALTAWHNATVQSIGDRATVAQFQAKQERTVLERSLNLWTMRVVEIKARELEIADQRDINILKSTFKRWRAARKRQTDLEALMESVIDVKREQTLRRSMARWSFRTHRAQDLRHRADILQAEHNQRLLLEAFGAWYDKRRERELRPAEEEAQLRHEDTLMFSVFDKWTAKSRNLVAVQFDQRRVRAAVIPRWQRALDRHRQLKRVGEEHDRRLLVDALTVWKSAYRAKMAKKPYRARRRLQGSSYDESQLYGRRSGRDEPGRHGSRSPGLPDVERVRERSKAKGRPSLPNLTRAPAPRRSMAREASPARAPASVSSEPTYSRLRSELHPRSEREPGADVASEGRRPSASSRITSSSSRASLEKGEKENSPGMSELVRALRGRV</sequence>
<dbReference type="Proteomes" id="UP000053611">
    <property type="component" value="Unassembled WGS sequence"/>
</dbReference>
<dbReference type="EMBL" id="KQ087180">
    <property type="protein sequence ID" value="KLT45786.1"/>
    <property type="molecule type" value="Genomic_DNA"/>
</dbReference>
<protein>
    <recommendedName>
        <fullName evidence="2">Sfi1 spindle body domain-containing protein</fullName>
    </recommendedName>
</protein>
<proteinExistence type="predicted"/>
<dbReference type="PANTHER" id="PTHR22028">
    <property type="entry name" value="SFI1 SPINDLE BODY DOMAIN-CONTAINING PROTEIN-RELATED"/>
    <property type="match status" value="1"/>
</dbReference>
<dbReference type="GeneID" id="28982583"/>
<evidence type="ECO:0000313" key="4">
    <source>
        <dbReference type="Proteomes" id="UP000053611"/>
    </source>
</evidence>
<dbReference type="AlphaFoldDB" id="A0A0J0XXK3"/>
<dbReference type="Pfam" id="PF08457">
    <property type="entry name" value="Sfi1"/>
    <property type="match status" value="1"/>
</dbReference>
<dbReference type="InterPro" id="IPR013665">
    <property type="entry name" value="Sfi1_dom"/>
</dbReference>
<dbReference type="RefSeq" id="XP_018282277.1">
    <property type="nucleotide sequence ID" value="XM_018421980.1"/>
</dbReference>
<feature type="compositionally biased region" description="Low complexity" evidence="1">
    <location>
        <begin position="1031"/>
        <end position="1044"/>
    </location>
</feature>
<feature type="compositionally biased region" description="Low complexity" evidence="1">
    <location>
        <begin position="978"/>
        <end position="1003"/>
    </location>
</feature>
<name>A0A0J0XXK3_9TREE</name>
<evidence type="ECO:0000256" key="1">
    <source>
        <dbReference type="SAM" id="MobiDB-lite"/>
    </source>
</evidence>
<feature type="region of interest" description="Disordered" evidence="1">
    <location>
        <begin position="917"/>
        <end position="1068"/>
    </location>
</feature>
<dbReference type="PANTHER" id="PTHR22028:SF9">
    <property type="entry name" value="SFI1 SPINDLE BODY DOMAIN-CONTAINING PROTEIN"/>
    <property type="match status" value="1"/>
</dbReference>
<evidence type="ECO:0000259" key="2">
    <source>
        <dbReference type="Pfam" id="PF08457"/>
    </source>
</evidence>
<dbReference type="STRING" id="879819.A0A0J0XXK3"/>
<reference evidence="3 4" key="1">
    <citation type="submission" date="2015-03" db="EMBL/GenBank/DDBJ databases">
        <title>Genomics and transcriptomics of the oil-accumulating basidiomycete yeast T. oleaginosus allow insights into substrate utilization and the diverse evolutionary trajectories of mating systems in fungi.</title>
        <authorList>
            <consortium name="DOE Joint Genome Institute"/>
            <person name="Kourist R."/>
            <person name="Kracht O."/>
            <person name="Bracharz F."/>
            <person name="Lipzen A."/>
            <person name="Nolan M."/>
            <person name="Ohm R."/>
            <person name="Grigoriev I."/>
            <person name="Sun S."/>
            <person name="Heitman J."/>
            <person name="Bruck T."/>
            <person name="Nowrousian M."/>
        </authorList>
    </citation>
    <scope>NUCLEOTIDE SEQUENCE [LARGE SCALE GENOMIC DNA]</scope>
    <source>
        <strain evidence="3 4">IBC0246</strain>
    </source>
</reference>